<keyword evidence="3" id="KW-0964">Secreted</keyword>
<sequence length="225" mass="25349">MQKMWWWFLVLISFSNAFGQTDMRKKAFVFPIESDKSYVSLEAQLMKPLKAFTICLHVYTELASTRGYSIFSYATKKQANEILIFWSKDKGYSFSVGGTEVLFKAPEITLAPVHICTSWESTSGIAELWVDGKPMVRKSLKKGYSVGTEASIILGQEQDSFAGSFEENQSLVGDIGDVNMWDFVLSPDEINIVYVGGTLSPNVLNWRALTYEAQGEVFTKPQLWS</sequence>
<dbReference type="SMART" id="SM00159">
    <property type="entry name" value="PTX"/>
    <property type="match status" value="1"/>
</dbReference>
<dbReference type="SUPFAM" id="SSF49899">
    <property type="entry name" value="Concanavalin A-like lectins/glucanases"/>
    <property type="match status" value="1"/>
</dbReference>
<dbReference type="RefSeq" id="XP_008567757.1">
    <property type="nucleotide sequence ID" value="XM_008569535.1"/>
</dbReference>
<comment type="subunit">
    <text evidence="11">Homopentamer. Pentaxin (or pentraxin) have a discoid arrangement of 5 non-covalently bound subunits.</text>
</comment>
<keyword evidence="2" id="KW-0011">Acute phase</keyword>
<dbReference type="InterPro" id="IPR051005">
    <property type="entry name" value="Pentraxin_domain"/>
</dbReference>
<keyword evidence="6 11" id="KW-0106">Calcium</keyword>
<dbReference type="InterPro" id="IPR001759">
    <property type="entry name" value="PTX_dom"/>
</dbReference>
<evidence type="ECO:0000256" key="8">
    <source>
        <dbReference type="ARBA" id="ARBA00037561"/>
    </source>
</evidence>
<evidence type="ECO:0000259" key="12">
    <source>
        <dbReference type="PROSITE" id="PS51828"/>
    </source>
</evidence>
<accession>A0ABM0QHB6</accession>
<evidence type="ECO:0000313" key="14">
    <source>
        <dbReference type="RefSeq" id="XP_008567757.1"/>
    </source>
</evidence>
<keyword evidence="13" id="KW-1185">Reference proteome</keyword>
<proteinExistence type="inferred from homology"/>
<name>A0ABM0QHB6_GALVR</name>
<evidence type="ECO:0000256" key="1">
    <source>
        <dbReference type="ARBA" id="ARBA00004613"/>
    </source>
</evidence>
<dbReference type="PANTHER" id="PTHR45869:SF7">
    <property type="entry name" value="C-REACTIVE PROTEIN"/>
    <property type="match status" value="1"/>
</dbReference>
<keyword evidence="4 11" id="KW-0479">Metal-binding</keyword>
<gene>
    <name evidence="14" type="primary">CRP</name>
</gene>
<comment type="caution">
    <text evidence="10">Lacks conserved residue(s) required for the propagation of feature annotation.</text>
</comment>
<comment type="similarity">
    <text evidence="9 11">Belongs to the pentraxin family.</text>
</comment>
<dbReference type="PROSITE" id="PS51828">
    <property type="entry name" value="PTX_2"/>
    <property type="match status" value="1"/>
</dbReference>
<evidence type="ECO:0000256" key="5">
    <source>
        <dbReference type="ARBA" id="ARBA00022729"/>
    </source>
</evidence>
<evidence type="ECO:0000256" key="6">
    <source>
        <dbReference type="ARBA" id="ARBA00022837"/>
    </source>
</evidence>
<evidence type="ECO:0000256" key="2">
    <source>
        <dbReference type="ARBA" id="ARBA00022486"/>
    </source>
</evidence>
<evidence type="ECO:0000256" key="9">
    <source>
        <dbReference type="ARBA" id="ARBA00038102"/>
    </source>
</evidence>
<dbReference type="Pfam" id="PF00354">
    <property type="entry name" value="Pentaxin"/>
    <property type="match status" value="1"/>
</dbReference>
<evidence type="ECO:0000256" key="11">
    <source>
        <dbReference type="RuleBase" id="RU362112"/>
    </source>
</evidence>
<keyword evidence="5 11" id="KW-0732">Signal</keyword>
<feature type="chain" id="PRO_5044955561" description="Pentraxin family member" evidence="11">
    <location>
        <begin position="20"/>
        <end position="225"/>
    </location>
</feature>
<evidence type="ECO:0000256" key="3">
    <source>
        <dbReference type="ARBA" id="ARBA00022525"/>
    </source>
</evidence>
<dbReference type="CDD" id="cd00152">
    <property type="entry name" value="PTX"/>
    <property type="match status" value="1"/>
</dbReference>
<evidence type="ECO:0000256" key="10">
    <source>
        <dbReference type="PROSITE-ProRule" id="PRU01172"/>
    </source>
</evidence>
<organism evidence="13 14">
    <name type="scientific">Galeopterus variegatus</name>
    <name type="common">Malayan flying lemur</name>
    <name type="synonym">Cynocephalus variegatus</name>
    <dbReference type="NCBI Taxonomy" id="482537"/>
    <lineage>
        <taxon>Eukaryota</taxon>
        <taxon>Metazoa</taxon>
        <taxon>Chordata</taxon>
        <taxon>Craniata</taxon>
        <taxon>Vertebrata</taxon>
        <taxon>Euteleostomi</taxon>
        <taxon>Mammalia</taxon>
        <taxon>Eutheria</taxon>
        <taxon>Euarchontoglires</taxon>
        <taxon>Dermoptera</taxon>
        <taxon>Cynocephalidae</taxon>
        <taxon>Galeopterus</taxon>
    </lineage>
</organism>
<dbReference type="PANTHER" id="PTHR45869">
    <property type="entry name" value="C-REACTIVE PROTEIN-RELATED"/>
    <property type="match status" value="1"/>
</dbReference>
<dbReference type="PROSITE" id="PS00289">
    <property type="entry name" value="PTX_1"/>
    <property type="match status" value="1"/>
</dbReference>
<dbReference type="InterPro" id="IPR030476">
    <property type="entry name" value="Pentaxin_CS"/>
</dbReference>
<dbReference type="PRINTS" id="PR00895">
    <property type="entry name" value="PENTAXIN"/>
</dbReference>
<comment type="function">
    <text evidence="8">Displays several functions associated with host defense: it promotes agglutination, bacterial capsular swelling, phagocytosis and complement fixation through its calcium-dependent binding to phosphorylcholine. Can interact with DNA and histones and may scavenge nuclear material released from damaged circulating cells.</text>
</comment>
<feature type="domain" description="Pentraxin (PTX)" evidence="12">
    <location>
        <begin position="24"/>
        <end position="225"/>
    </location>
</feature>
<evidence type="ECO:0000256" key="7">
    <source>
        <dbReference type="ARBA" id="ARBA00023157"/>
    </source>
</evidence>
<protein>
    <recommendedName>
        <fullName evidence="11">Pentraxin family member</fullName>
    </recommendedName>
</protein>
<comment type="subcellular location">
    <subcellularLocation>
        <location evidence="1 11">Secreted</location>
    </subcellularLocation>
</comment>
<dbReference type="InterPro" id="IPR013320">
    <property type="entry name" value="ConA-like_dom_sf"/>
</dbReference>
<evidence type="ECO:0000256" key="4">
    <source>
        <dbReference type="ARBA" id="ARBA00022723"/>
    </source>
</evidence>
<dbReference type="GeneID" id="103587961"/>
<reference evidence="14" key="1">
    <citation type="submission" date="2025-08" db="UniProtKB">
        <authorList>
            <consortium name="RefSeq"/>
        </authorList>
    </citation>
    <scope>IDENTIFICATION</scope>
</reference>
<comment type="cofactor">
    <cofactor evidence="11">
        <name>Ca(2+)</name>
        <dbReference type="ChEBI" id="CHEBI:29108"/>
    </cofactor>
    <text evidence="11">Binds 2 calcium ions per subunit.</text>
</comment>
<feature type="signal peptide" evidence="11">
    <location>
        <begin position="1"/>
        <end position="19"/>
    </location>
</feature>
<evidence type="ECO:0000313" key="13">
    <source>
        <dbReference type="Proteomes" id="UP000694923"/>
    </source>
</evidence>
<keyword evidence="7" id="KW-1015">Disulfide bond</keyword>
<dbReference type="Gene3D" id="2.60.120.200">
    <property type="match status" value="1"/>
</dbReference>
<dbReference type="Proteomes" id="UP000694923">
    <property type="component" value="Unplaced"/>
</dbReference>